<accession>Q6D386</accession>
<organism evidence="1 2">
    <name type="scientific">Pectobacterium atrosepticum (strain SCRI 1043 / ATCC BAA-672)</name>
    <name type="common">Erwinia carotovora subsp. atroseptica</name>
    <dbReference type="NCBI Taxonomy" id="218491"/>
    <lineage>
        <taxon>Bacteria</taxon>
        <taxon>Pseudomonadati</taxon>
        <taxon>Pseudomonadota</taxon>
        <taxon>Gammaproteobacteria</taxon>
        <taxon>Enterobacterales</taxon>
        <taxon>Pectobacteriaceae</taxon>
        <taxon>Pectobacterium</taxon>
    </lineage>
</organism>
<dbReference type="KEGG" id="eca:ECA2858"/>
<keyword evidence="2" id="KW-1185">Reference proteome</keyword>
<gene>
    <name evidence="1" type="ordered locus">ECA2858</name>
</gene>
<sequence>MRLEGNDVVVTALGGAGNRTGMRGIQQRSLILGLVHFGYGHRPVTGRIVVLPDLQRKIICERC</sequence>
<evidence type="ECO:0000313" key="1">
    <source>
        <dbReference type="EMBL" id="CAG75758.1"/>
    </source>
</evidence>
<protein>
    <submittedName>
        <fullName evidence="1">Uncharacterized protein</fullName>
    </submittedName>
</protein>
<name>Q6D386_PECAS</name>
<dbReference type="AlphaFoldDB" id="Q6D386"/>
<evidence type="ECO:0000313" key="2">
    <source>
        <dbReference type="Proteomes" id="UP000007966"/>
    </source>
</evidence>
<dbReference type="Proteomes" id="UP000007966">
    <property type="component" value="Chromosome"/>
</dbReference>
<dbReference type="HOGENOM" id="CLU_2881874_0_0_6"/>
<proteinExistence type="predicted"/>
<reference evidence="1" key="1">
    <citation type="submission" date="2004-02" db="EMBL/GenBank/DDBJ databases">
        <title>The genome sequence of the enterobacterial phytopathogen Erwinia carotovora subsp. atroseptica SCRI1043 and functional genomic identification of novel virulence factors.</title>
        <authorList>
            <person name="Bell K.S."/>
            <person name="Sebaihia M."/>
            <person name="Pritchard L."/>
            <person name="Holden M."/>
            <person name="Hyman L.J."/>
            <person name="Holeva M.C."/>
            <person name="Thomson N.R."/>
            <person name="Bentley S.D."/>
            <person name="Churcher C."/>
            <person name="Mungall K."/>
            <person name="Atkin R."/>
            <person name="Bason N."/>
            <person name="Brooks K."/>
            <person name="Chillingworth T."/>
            <person name="Clark K."/>
            <person name="Doggett J."/>
            <person name="Fraser A."/>
            <person name="Hance Z."/>
            <person name="Hauser H."/>
            <person name="Jagels K."/>
            <person name="Moule S."/>
            <person name="Norbertczak H."/>
            <person name="Ormond D."/>
            <person name="Price C."/>
            <person name="Quail M.A."/>
            <person name="Sanders M."/>
            <person name="Walker D."/>
            <person name="Whitehead S."/>
            <person name="Salmond G.P.C."/>
            <person name="Birch P.R.J."/>
            <person name="Barrell B.G."/>
            <person name="Parkhill J."/>
            <person name="Toth I.K."/>
        </authorList>
    </citation>
    <scope>NUCLEOTIDE SEQUENCE</scope>
    <source>
        <strain evidence="1">SCRI1043</strain>
    </source>
</reference>
<dbReference type="EMBL" id="BX950851">
    <property type="protein sequence ID" value="CAG75758.1"/>
    <property type="molecule type" value="Genomic_DNA"/>
</dbReference>
<dbReference type="STRING" id="218491.ECA2858"/>